<comment type="caution">
    <text evidence="1">The sequence shown here is derived from an EMBL/GenBank/DDBJ whole genome shotgun (WGS) entry which is preliminary data.</text>
</comment>
<dbReference type="PATRIC" id="fig|1403939.3.peg.104"/>
<reference evidence="1 2" key="1">
    <citation type="submission" date="2013-12" db="EMBL/GenBank/DDBJ databases">
        <title>A Varibaculum cambriense genome reconstructed from a premature infant gut community with otherwise low bacterial novelty that shifts toward anaerobic metabolism during the third week of life.</title>
        <authorList>
            <person name="Brown C.T."/>
            <person name="Sharon I."/>
            <person name="Thomas B.C."/>
            <person name="Castelle C.J."/>
            <person name="Morowitz M.J."/>
            <person name="Banfield J.F."/>
        </authorList>
    </citation>
    <scope>NUCLEOTIDE SEQUENCE [LARGE SCALE GENOMIC DNA]</scope>
    <source>
        <strain evidence="2">DORA_12</strain>
    </source>
</reference>
<gene>
    <name evidence="1" type="ORF">Q605_AUC00097G0002</name>
</gene>
<dbReference type="Proteomes" id="UP000018852">
    <property type="component" value="Unassembled WGS sequence"/>
</dbReference>
<organism evidence="1 2">
    <name type="scientific">Actinomyces urogenitalis DORA_12</name>
    <dbReference type="NCBI Taxonomy" id="1403939"/>
    <lineage>
        <taxon>Bacteria</taxon>
        <taxon>Bacillati</taxon>
        <taxon>Actinomycetota</taxon>
        <taxon>Actinomycetes</taxon>
        <taxon>Actinomycetales</taxon>
        <taxon>Actinomycetaceae</taxon>
        <taxon>Actinomyces</taxon>
    </lineage>
</organism>
<name>W1VR05_9ACTO</name>
<sequence>MGMRKKISVSFYSIQLHTSKDKVVPIKVDWRQALTDWNEQPLLGQKIGDLTYHGVLALPVPAMGIHSPASGDFRTEIDLDEWKISDAPMDDAEGSGHLIADPTAVVFLERASAIAIARSNASAPGSRAVCDFVRKVLPPETGTRWVIRPIVEPGRVKEFQDSQGGIDRFTATLTTNDNLLTELTSLDGVVGPHALISQMAEEAQAELKVKIEVSLADQNHSHPGFIEKAKRFAGMVRRTAPALAGHASRADVHYLDASHDDVLNLVNRNLSVREEIVFDDTKPKTFTSLLAEVVTIASREEDRVIGLMGGGARAASS</sequence>
<accession>W1VR05</accession>
<dbReference type="EMBL" id="AZLV01000097">
    <property type="protein sequence ID" value="ETJ07240.1"/>
    <property type="molecule type" value="Genomic_DNA"/>
</dbReference>
<dbReference type="AlphaFoldDB" id="W1VR05"/>
<evidence type="ECO:0000313" key="2">
    <source>
        <dbReference type="Proteomes" id="UP000018852"/>
    </source>
</evidence>
<protein>
    <submittedName>
        <fullName evidence="1">Uncharacterized protein</fullName>
    </submittedName>
</protein>
<proteinExistence type="predicted"/>
<evidence type="ECO:0000313" key="1">
    <source>
        <dbReference type="EMBL" id="ETJ07240.1"/>
    </source>
</evidence>